<gene>
    <name evidence="3" type="primary">LOC115887467</name>
</gene>
<dbReference type="OrthoDB" id="1434354at2759"/>
<evidence type="ECO:0000313" key="2">
    <source>
        <dbReference type="Proteomes" id="UP000504635"/>
    </source>
</evidence>
<dbReference type="RefSeq" id="XP_030762774.1">
    <property type="nucleotide sequence ID" value="XM_030906914.1"/>
</dbReference>
<protein>
    <submittedName>
        <fullName evidence="3">Clavesin-2-like isoform X1</fullName>
    </submittedName>
</protein>
<dbReference type="GeneID" id="115887467"/>
<feature type="domain" description="CRAL-TRIO" evidence="1">
    <location>
        <begin position="112"/>
        <end position="274"/>
    </location>
</feature>
<dbReference type="GO" id="GO:0016020">
    <property type="term" value="C:membrane"/>
    <property type="evidence" value="ECO:0007669"/>
    <property type="project" value="TreeGrafter"/>
</dbReference>
<dbReference type="Gene3D" id="3.40.525.10">
    <property type="entry name" value="CRAL-TRIO lipid binding domain"/>
    <property type="match status" value="1"/>
</dbReference>
<evidence type="ECO:0000259" key="1">
    <source>
        <dbReference type="PROSITE" id="PS50191"/>
    </source>
</evidence>
<dbReference type="Gene3D" id="1.10.8.20">
    <property type="entry name" value="N-terminal domain of phosphatidylinositol transfer protein sec14p"/>
    <property type="match status" value="1"/>
</dbReference>
<sequence>MFRIRKLTPNKMGLGGHLQQEEYICNLPTEEKKKALEELREDDNIREQSLTQMREWINKHPNIKRCRTDAPFLLRFLRTKKFSVPLACEMLERYLIIRQLYPQWFKNLDCDDKDMAEIINAGYLVPLLERDNGRLVLFSCAGKFDPHKYTSAHMIKVHSLVTEALMDDEVNQINGYTYINDESGFQMAHISLWSLTDVRNILRCIQNTTPMRHKSNHFLNISSSAIKLIEFAISLLNEKLKNRIFMYKSVEELYSKIDKKILPKEYGGEVPLSEMVDKFKKLLKEKRDSILALDDMYIEIDEKSCPLVSEMNEELGIGIDGSFKRLTVD</sequence>
<keyword evidence="2" id="KW-1185">Reference proteome</keyword>
<dbReference type="InParanoid" id="A0A6J2YI23"/>
<dbReference type="SMART" id="SM00516">
    <property type="entry name" value="SEC14"/>
    <property type="match status" value="1"/>
</dbReference>
<dbReference type="Gene3D" id="1.20.5.1200">
    <property type="entry name" value="Alpha-tocopherol transfer"/>
    <property type="match status" value="1"/>
</dbReference>
<dbReference type="KEGG" id="soy:115887467"/>
<dbReference type="FunCoup" id="A0A6J2YI23">
    <property type="interactions" value="52"/>
</dbReference>
<dbReference type="InterPro" id="IPR036273">
    <property type="entry name" value="CRAL/TRIO_N_dom_sf"/>
</dbReference>
<dbReference type="SMART" id="SM01100">
    <property type="entry name" value="CRAL_TRIO_N"/>
    <property type="match status" value="1"/>
</dbReference>
<dbReference type="CDD" id="cd00170">
    <property type="entry name" value="SEC14"/>
    <property type="match status" value="1"/>
</dbReference>
<dbReference type="PROSITE" id="PS50191">
    <property type="entry name" value="CRAL_TRIO"/>
    <property type="match status" value="1"/>
</dbReference>
<dbReference type="SUPFAM" id="SSF52087">
    <property type="entry name" value="CRAL/TRIO domain"/>
    <property type="match status" value="1"/>
</dbReference>
<dbReference type="AlphaFoldDB" id="A0A6J2YI23"/>
<proteinExistence type="predicted"/>
<reference evidence="3" key="1">
    <citation type="submission" date="2025-08" db="UniProtKB">
        <authorList>
            <consortium name="RefSeq"/>
        </authorList>
    </citation>
    <scope>IDENTIFICATION</scope>
    <source>
        <tissue evidence="3">Gonads</tissue>
    </source>
</reference>
<name>A0A6J2YI23_SITOR</name>
<dbReference type="InterPro" id="IPR011074">
    <property type="entry name" value="CRAL/TRIO_N_dom"/>
</dbReference>
<dbReference type="Proteomes" id="UP000504635">
    <property type="component" value="Unplaced"/>
</dbReference>
<dbReference type="InterPro" id="IPR001251">
    <property type="entry name" value="CRAL-TRIO_dom"/>
</dbReference>
<dbReference type="PRINTS" id="PR00180">
    <property type="entry name" value="CRETINALDHBP"/>
</dbReference>
<dbReference type="SUPFAM" id="SSF46938">
    <property type="entry name" value="CRAL/TRIO N-terminal domain"/>
    <property type="match status" value="1"/>
</dbReference>
<dbReference type="Pfam" id="PF00650">
    <property type="entry name" value="CRAL_TRIO"/>
    <property type="match status" value="1"/>
</dbReference>
<organism evidence="2 3">
    <name type="scientific">Sitophilus oryzae</name>
    <name type="common">Rice weevil</name>
    <name type="synonym">Curculio oryzae</name>
    <dbReference type="NCBI Taxonomy" id="7048"/>
    <lineage>
        <taxon>Eukaryota</taxon>
        <taxon>Metazoa</taxon>
        <taxon>Ecdysozoa</taxon>
        <taxon>Arthropoda</taxon>
        <taxon>Hexapoda</taxon>
        <taxon>Insecta</taxon>
        <taxon>Pterygota</taxon>
        <taxon>Neoptera</taxon>
        <taxon>Endopterygota</taxon>
        <taxon>Coleoptera</taxon>
        <taxon>Polyphaga</taxon>
        <taxon>Cucujiformia</taxon>
        <taxon>Curculionidae</taxon>
        <taxon>Dryophthorinae</taxon>
        <taxon>Sitophilus</taxon>
    </lineage>
</organism>
<evidence type="ECO:0000313" key="3">
    <source>
        <dbReference type="RefSeq" id="XP_030762774.1"/>
    </source>
</evidence>
<dbReference type="InterPro" id="IPR036865">
    <property type="entry name" value="CRAL-TRIO_dom_sf"/>
</dbReference>
<dbReference type="PANTHER" id="PTHR10174">
    <property type="entry name" value="ALPHA-TOCOPHEROL TRANSFER PROTEIN-RELATED"/>
    <property type="match status" value="1"/>
</dbReference>
<dbReference type="PANTHER" id="PTHR10174:SF166">
    <property type="entry name" value="LD40136P"/>
    <property type="match status" value="1"/>
</dbReference>
<accession>A0A6J2YI23</accession>
<dbReference type="GO" id="GO:1902936">
    <property type="term" value="F:phosphatidylinositol bisphosphate binding"/>
    <property type="evidence" value="ECO:0007669"/>
    <property type="project" value="TreeGrafter"/>
</dbReference>